<feature type="compositionally biased region" description="Pro residues" evidence="2">
    <location>
        <begin position="302"/>
        <end position="326"/>
    </location>
</feature>
<reference evidence="3" key="1">
    <citation type="journal article" date="2015" name="Nature">
        <title>Complex archaea that bridge the gap between prokaryotes and eukaryotes.</title>
        <authorList>
            <person name="Spang A."/>
            <person name="Saw J.H."/>
            <person name="Jorgensen S.L."/>
            <person name="Zaremba-Niedzwiedzka K."/>
            <person name="Martijn J."/>
            <person name="Lind A.E."/>
            <person name="van Eijk R."/>
            <person name="Schleper C."/>
            <person name="Guy L."/>
            <person name="Ettema T.J."/>
        </authorList>
    </citation>
    <scope>NUCLEOTIDE SEQUENCE</scope>
</reference>
<keyword evidence="1" id="KW-0175">Coiled coil</keyword>
<feature type="region of interest" description="Disordered" evidence="2">
    <location>
        <begin position="299"/>
        <end position="371"/>
    </location>
</feature>
<evidence type="ECO:0000256" key="2">
    <source>
        <dbReference type="SAM" id="MobiDB-lite"/>
    </source>
</evidence>
<proteinExistence type="predicted"/>
<protein>
    <submittedName>
        <fullName evidence="3">Uncharacterized protein</fullName>
    </submittedName>
</protein>
<gene>
    <name evidence="3" type="ORF">LCGC14_2124830</name>
</gene>
<evidence type="ECO:0000313" key="3">
    <source>
        <dbReference type="EMBL" id="KKL68452.1"/>
    </source>
</evidence>
<comment type="caution">
    <text evidence="3">The sequence shown here is derived from an EMBL/GenBank/DDBJ whole genome shotgun (WGS) entry which is preliminary data.</text>
</comment>
<sequence>MAPDEEMIEDTGLPPGPDSGMAMVLEGRSQEARPADQEGAPAETTPERSDSRALTGQLPPAPEQDVIPEVPDPAAAEDTKMIEGELDGKTVSMTADAWTAAQKLERERAGYQSDNDKLRTRLDQLDARLNTLSGAQAPAAAQAEAESPGIPELDLSGILDPLTKNLGDSVGEDAAKYLTGALGEIVHRIQQHTQDTFAIPLFQRVLDQDARIDGASPQARQQEYDRVAILVDGLGHEDSRILGLDKGTVFGLYEQGLDLMARTSGRSVQEVRADKEHQASCAMAAVYQALAGPAQLAVAPGPAVPEPAPSLPALPPTRPVVGPPIARPATGPGPSGPSAAASIPEVSRNPQVPAGDAYDLSSQPNLPHARR</sequence>
<feature type="coiled-coil region" evidence="1">
    <location>
        <begin position="101"/>
        <end position="135"/>
    </location>
</feature>
<organism evidence="3">
    <name type="scientific">marine sediment metagenome</name>
    <dbReference type="NCBI Taxonomy" id="412755"/>
    <lineage>
        <taxon>unclassified sequences</taxon>
        <taxon>metagenomes</taxon>
        <taxon>ecological metagenomes</taxon>
    </lineage>
</organism>
<dbReference type="AlphaFoldDB" id="A0A0F9GZF7"/>
<feature type="region of interest" description="Disordered" evidence="2">
    <location>
        <begin position="1"/>
        <end position="75"/>
    </location>
</feature>
<name>A0A0F9GZF7_9ZZZZ</name>
<dbReference type="EMBL" id="LAZR01026526">
    <property type="protein sequence ID" value="KKL68452.1"/>
    <property type="molecule type" value="Genomic_DNA"/>
</dbReference>
<accession>A0A0F9GZF7</accession>
<evidence type="ECO:0000256" key="1">
    <source>
        <dbReference type="SAM" id="Coils"/>
    </source>
</evidence>